<evidence type="ECO:0000256" key="6">
    <source>
        <dbReference type="ARBA" id="ARBA00023157"/>
    </source>
</evidence>
<dbReference type="InterPro" id="IPR036179">
    <property type="entry name" value="Ig-like_dom_sf"/>
</dbReference>
<feature type="compositionally biased region" description="Acidic residues" evidence="9">
    <location>
        <begin position="416"/>
        <end position="425"/>
    </location>
</feature>
<protein>
    <submittedName>
        <fullName evidence="11">Uncharacterized protein</fullName>
    </submittedName>
</protein>
<dbReference type="SUPFAM" id="SSF48726">
    <property type="entry name" value="Immunoglobulin"/>
    <property type="match status" value="1"/>
</dbReference>
<dbReference type="GO" id="GO:0009897">
    <property type="term" value="C:external side of plasma membrane"/>
    <property type="evidence" value="ECO:0007669"/>
    <property type="project" value="TreeGrafter"/>
</dbReference>
<dbReference type="GO" id="GO:0050852">
    <property type="term" value="P:T cell receptor signaling pathway"/>
    <property type="evidence" value="ECO:0007669"/>
    <property type="project" value="TreeGrafter"/>
</dbReference>
<evidence type="ECO:0000256" key="9">
    <source>
        <dbReference type="SAM" id="MobiDB-lite"/>
    </source>
</evidence>
<dbReference type="EMBL" id="NHOQ01002129">
    <property type="protein sequence ID" value="PWA19415.1"/>
    <property type="molecule type" value="Genomic_DNA"/>
</dbReference>
<feature type="non-terminal residue" evidence="11">
    <location>
        <position position="483"/>
    </location>
</feature>
<evidence type="ECO:0000256" key="8">
    <source>
        <dbReference type="ARBA" id="ARBA00023319"/>
    </source>
</evidence>
<accession>A0A315V7S5</accession>
<comment type="caution">
    <text evidence="11">The sequence shown here is derived from an EMBL/GenBank/DDBJ whole genome shotgun (WGS) entry which is preliminary data.</text>
</comment>
<evidence type="ECO:0000313" key="11">
    <source>
        <dbReference type="EMBL" id="PWA19415.1"/>
    </source>
</evidence>
<keyword evidence="5 10" id="KW-0472">Membrane</keyword>
<evidence type="ECO:0000256" key="7">
    <source>
        <dbReference type="ARBA" id="ARBA00023180"/>
    </source>
</evidence>
<keyword evidence="6" id="KW-1015">Disulfide bond</keyword>
<proteinExistence type="predicted"/>
<evidence type="ECO:0000256" key="2">
    <source>
        <dbReference type="ARBA" id="ARBA00022692"/>
    </source>
</evidence>
<organism evidence="11 12">
    <name type="scientific">Gambusia affinis</name>
    <name type="common">Western mosquitofish</name>
    <name type="synonym">Heterandria affinis</name>
    <dbReference type="NCBI Taxonomy" id="33528"/>
    <lineage>
        <taxon>Eukaryota</taxon>
        <taxon>Metazoa</taxon>
        <taxon>Chordata</taxon>
        <taxon>Craniata</taxon>
        <taxon>Vertebrata</taxon>
        <taxon>Euteleostomi</taxon>
        <taxon>Actinopterygii</taxon>
        <taxon>Neopterygii</taxon>
        <taxon>Teleostei</taxon>
        <taxon>Neoteleostei</taxon>
        <taxon>Acanthomorphata</taxon>
        <taxon>Ovalentaria</taxon>
        <taxon>Atherinomorphae</taxon>
        <taxon>Cyprinodontiformes</taxon>
        <taxon>Poeciliidae</taxon>
        <taxon>Poeciliinae</taxon>
        <taxon>Gambusia</taxon>
    </lineage>
</organism>
<evidence type="ECO:0000256" key="4">
    <source>
        <dbReference type="ARBA" id="ARBA00022989"/>
    </source>
</evidence>
<keyword evidence="12" id="KW-1185">Reference proteome</keyword>
<reference evidence="11 12" key="1">
    <citation type="journal article" date="2018" name="G3 (Bethesda)">
        <title>A High-Quality Reference Genome for the Invasive Mosquitofish Gambusia affinis Using a Chicago Library.</title>
        <authorList>
            <person name="Hoffberg S.L."/>
            <person name="Troendle N.J."/>
            <person name="Glenn T.C."/>
            <person name="Mahmud O."/>
            <person name="Louha S."/>
            <person name="Chalopin D."/>
            <person name="Bennetzen J.L."/>
            <person name="Mauricio R."/>
        </authorList>
    </citation>
    <scope>NUCLEOTIDE SEQUENCE [LARGE SCALE GENOMIC DNA]</scope>
    <source>
        <strain evidence="11">NE01/NJP1002.9</strain>
        <tissue evidence="11">Muscle</tissue>
    </source>
</reference>
<dbReference type="Proteomes" id="UP000250572">
    <property type="component" value="Unassembled WGS sequence"/>
</dbReference>
<keyword evidence="4 10" id="KW-1133">Transmembrane helix</keyword>
<evidence type="ECO:0000313" key="12">
    <source>
        <dbReference type="Proteomes" id="UP000250572"/>
    </source>
</evidence>
<dbReference type="Gene3D" id="2.60.40.10">
    <property type="entry name" value="Immunoglobulins"/>
    <property type="match status" value="1"/>
</dbReference>
<evidence type="ECO:0000256" key="1">
    <source>
        <dbReference type="ARBA" id="ARBA00004479"/>
    </source>
</evidence>
<evidence type="ECO:0000256" key="5">
    <source>
        <dbReference type="ARBA" id="ARBA00023136"/>
    </source>
</evidence>
<dbReference type="AlphaFoldDB" id="A0A315V7S5"/>
<feature type="transmembrane region" description="Helical" evidence="10">
    <location>
        <begin position="431"/>
        <end position="453"/>
    </location>
</feature>
<sequence length="483" mass="54354">MEREIDRRIDAASAVKRRCTDRVRRSVIWKGLRVEPLLLHVERSQLRWLGNLVRILPGRVPGELFWARPTRRRPRGRPRTRWRDYVETMFLSWPGNILRFPKRSWNRMLLLRQPHSFHREQSKLMIMHSMHSGLSQHCTSAASVLHQCCTSAASVLHQCCISAASVLHQCCISAGQHAGDHPAEVLRKPGTLALVSHLPLDICPQMVCGVGVRSGRGIQPCNTLVSQGVGPPRFSYSTFLRRFVKPCRMFLTHSMMGWSVLAVLTITVKVTQPYRVVSTNGTAQIHCIIHSRTAASHLRPAQRLENLVSNLEDLQVALLRGLHGNQKICSSTLNISKNMQMQQEKDGDGQCAVQMKDGALVVTLSGLKATHTDIYRCAIQVFYPPPYQQLTGNGTLLHVLEDSPCPVRGPQRQQSEEEERDEEESNETKPAVSVTVVVLVIAIICVLIIIITLQTLQCERGRREPIRMPPNVLLHKVDAVPFS</sequence>
<dbReference type="InterPro" id="IPR040216">
    <property type="entry name" value="CTLA4/CD28"/>
</dbReference>
<dbReference type="GO" id="GO:0042129">
    <property type="term" value="P:regulation of T cell proliferation"/>
    <property type="evidence" value="ECO:0007669"/>
    <property type="project" value="InterPro"/>
</dbReference>
<comment type="subcellular location">
    <subcellularLocation>
        <location evidence="1">Membrane</location>
        <topology evidence="1">Single-pass type I membrane protein</topology>
    </subcellularLocation>
</comment>
<keyword evidence="7" id="KW-0325">Glycoprotein</keyword>
<gene>
    <name evidence="11" type="ORF">CCH79_00017166</name>
</gene>
<dbReference type="PANTHER" id="PTHR11494:SF8">
    <property type="entry name" value="CYTOTOXIC T-LYMPHOCYTE PROTEIN 4"/>
    <property type="match status" value="1"/>
</dbReference>
<evidence type="ECO:0000256" key="10">
    <source>
        <dbReference type="SAM" id="Phobius"/>
    </source>
</evidence>
<keyword evidence="2 10" id="KW-0812">Transmembrane</keyword>
<name>A0A315V7S5_GAMAF</name>
<keyword evidence="3" id="KW-0732">Signal</keyword>
<evidence type="ECO:0000256" key="3">
    <source>
        <dbReference type="ARBA" id="ARBA00022729"/>
    </source>
</evidence>
<dbReference type="InterPro" id="IPR013783">
    <property type="entry name" value="Ig-like_fold"/>
</dbReference>
<dbReference type="PANTHER" id="PTHR11494">
    <property type="entry name" value="CYTOTOXIC T-LYMPHOCYTE PROTEIN"/>
    <property type="match status" value="1"/>
</dbReference>
<keyword evidence="8" id="KW-0393">Immunoglobulin domain</keyword>
<feature type="region of interest" description="Disordered" evidence="9">
    <location>
        <begin position="405"/>
        <end position="428"/>
    </location>
</feature>